<accession>A0AA35ZDB3</accession>
<protein>
    <submittedName>
        <fullName evidence="2">Uncharacterized protein</fullName>
    </submittedName>
</protein>
<evidence type="ECO:0000313" key="3">
    <source>
        <dbReference type="Proteomes" id="UP001177003"/>
    </source>
</evidence>
<organism evidence="2 3">
    <name type="scientific">Lactuca saligna</name>
    <name type="common">Willowleaf lettuce</name>
    <dbReference type="NCBI Taxonomy" id="75948"/>
    <lineage>
        <taxon>Eukaryota</taxon>
        <taxon>Viridiplantae</taxon>
        <taxon>Streptophyta</taxon>
        <taxon>Embryophyta</taxon>
        <taxon>Tracheophyta</taxon>
        <taxon>Spermatophyta</taxon>
        <taxon>Magnoliopsida</taxon>
        <taxon>eudicotyledons</taxon>
        <taxon>Gunneridae</taxon>
        <taxon>Pentapetalae</taxon>
        <taxon>asterids</taxon>
        <taxon>campanulids</taxon>
        <taxon>Asterales</taxon>
        <taxon>Asteraceae</taxon>
        <taxon>Cichorioideae</taxon>
        <taxon>Cichorieae</taxon>
        <taxon>Lactucinae</taxon>
        <taxon>Lactuca</taxon>
    </lineage>
</organism>
<name>A0AA35ZDB3_LACSI</name>
<dbReference type="EMBL" id="OX465082">
    <property type="protein sequence ID" value="CAI9290474.1"/>
    <property type="molecule type" value="Genomic_DNA"/>
</dbReference>
<evidence type="ECO:0000256" key="1">
    <source>
        <dbReference type="SAM" id="MobiDB-lite"/>
    </source>
</evidence>
<keyword evidence="3" id="KW-1185">Reference proteome</keyword>
<reference evidence="2" key="1">
    <citation type="submission" date="2023-04" db="EMBL/GenBank/DDBJ databases">
        <authorList>
            <person name="Vijverberg K."/>
            <person name="Xiong W."/>
            <person name="Schranz E."/>
        </authorList>
    </citation>
    <scope>NUCLEOTIDE SEQUENCE</scope>
</reference>
<gene>
    <name evidence="2" type="ORF">LSALG_LOCUS29665</name>
</gene>
<sequence>MFHHPKAVEDDEKIFPTVARIPDAMLRKVDQSHHVLVSYFKTINPDIETGVLLPQSIVPSKLKKGSKKDTTEIPSKPQPENVETVVRSVRKKKVHTDPPPIVVPKPVSKLESEVLPSKSGVLKKLKKKSSQTSPFS</sequence>
<feature type="region of interest" description="Disordered" evidence="1">
    <location>
        <begin position="60"/>
        <end position="85"/>
    </location>
</feature>
<dbReference type="Proteomes" id="UP001177003">
    <property type="component" value="Chromosome 6"/>
</dbReference>
<evidence type="ECO:0000313" key="2">
    <source>
        <dbReference type="EMBL" id="CAI9290474.1"/>
    </source>
</evidence>
<proteinExistence type="predicted"/>
<dbReference type="AlphaFoldDB" id="A0AA35ZDB3"/>